<evidence type="ECO:0000313" key="4">
    <source>
        <dbReference type="Proteomes" id="UP001320420"/>
    </source>
</evidence>
<gene>
    <name evidence="3" type="ORF">SLS62_005463</name>
</gene>
<evidence type="ECO:0000256" key="1">
    <source>
        <dbReference type="SAM" id="MobiDB-lite"/>
    </source>
</evidence>
<organism evidence="3 4">
    <name type="scientific">Diatrype stigma</name>
    <dbReference type="NCBI Taxonomy" id="117547"/>
    <lineage>
        <taxon>Eukaryota</taxon>
        <taxon>Fungi</taxon>
        <taxon>Dikarya</taxon>
        <taxon>Ascomycota</taxon>
        <taxon>Pezizomycotina</taxon>
        <taxon>Sordariomycetes</taxon>
        <taxon>Xylariomycetidae</taxon>
        <taxon>Xylariales</taxon>
        <taxon>Diatrypaceae</taxon>
        <taxon>Diatrype</taxon>
    </lineage>
</organism>
<comment type="caution">
    <text evidence="3">The sequence shown here is derived from an EMBL/GenBank/DDBJ whole genome shotgun (WGS) entry which is preliminary data.</text>
</comment>
<feature type="compositionally biased region" description="Gly residues" evidence="1">
    <location>
        <begin position="64"/>
        <end position="79"/>
    </location>
</feature>
<dbReference type="EMBL" id="JAKJXP020000037">
    <property type="protein sequence ID" value="KAK7752495.1"/>
    <property type="molecule type" value="Genomic_DNA"/>
</dbReference>
<feature type="chain" id="PRO_5043022076" evidence="2">
    <location>
        <begin position="18"/>
        <end position="237"/>
    </location>
</feature>
<evidence type="ECO:0000313" key="3">
    <source>
        <dbReference type="EMBL" id="KAK7752495.1"/>
    </source>
</evidence>
<feature type="region of interest" description="Disordered" evidence="1">
    <location>
        <begin position="55"/>
        <end position="80"/>
    </location>
</feature>
<keyword evidence="2" id="KW-0732">Signal</keyword>
<dbReference type="AlphaFoldDB" id="A0AAN9YSR4"/>
<dbReference type="Proteomes" id="UP001320420">
    <property type="component" value="Unassembled WGS sequence"/>
</dbReference>
<sequence length="237" mass="24151">MKFLNIILLATSAAALAVNSRSLQGRNRVDHEAAVLARQNVGQGEQGLNDLAARRHGHHRGGNKGHGGNNGGNQGGGATNGTAAASINTIIRSVATGQTLVLKEVNGVPGNECLTFRNNGEIVDAACVDDAADRQMTPATVGGASVTKVQRSFTAGFRPDLVGVEACVGFNGTHFRAENCASSAKSGIEMVQFDGTALRAPSGACASGHDDLAQLTVDPNGANCAQFDTTAVTPTAS</sequence>
<name>A0AAN9YSR4_9PEZI</name>
<accession>A0AAN9YSR4</accession>
<protein>
    <submittedName>
        <fullName evidence="3">Uncharacterized protein</fullName>
    </submittedName>
</protein>
<proteinExistence type="predicted"/>
<evidence type="ECO:0000256" key="2">
    <source>
        <dbReference type="SAM" id="SignalP"/>
    </source>
</evidence>
<keyword evidence="4" id="KW-1185">Reference proteome</keyword>
<feature type="signal peptide" evidence="2">
    <location>
        <begin position="1"/>
        <end position="17"/>
    </location>
</feature>
<reference evidence="3 4" key="1">
    <citation type="submission" date="2024-02" db="EMBL/GenBank/DDBJ databases">
        <title>De novo assembly and annotation of 12 fungi associated with fruit tree decline syndrome in Ontario, Canada.</title>
        <authorList>
            <person name="Sulman M."/>
            <person name="Ellouze W."/>
            <person name="Ilyukhin E."/>
        </authorList>
    </citation>
    <scope>NUCLEOTIDE SEQUENCE [LARGE SCALE GENOMIC DNA]</scope>
    <source>
        <strain evidence="3 4">M11/M66-122</strain>
    </source>
</reference>